<dbReference type="PROSITE" id="PS50956">
    <property type="entry name" value="HTH_ASNC_2"/>
    <property type="match status" value="1"/>
</dbReference>
<keyword evidence="2" id="KW-0238">DNA-binding</keyword>
<dbReference type="InterPro" id="IPR011991">
    <property type="entry name" value="ArsR-like_HTH"/>
</dbReference>
<protein>
    <submittedName>
        <fullName evidence="5">Lrp/AsnC family transcriptional regulator</fullName>
    </submittedName>
</protein>
<evidence type="ECO:0000313" key="5">
    <source>
        <dbReference type="EMBL" id="MFD2097150.1"/>
    </source>
</evidence>
<dbReference type="Gene3D" id="1.10.10.10">
    <property type="entry name" value="Winged helix-like DNA-binding domain superfamily/Winged helix DNA-binding domain"/>
    <property type="match status" value="1"/>
</dbReference>
<dbReference type="SMART" id="SM00344">
    <property type="entry name" value="HTH_ASNC"/>
    <property type="match status" value="1"/>
</dbReference>
<dbReference type="InterPro" id="IPR036390">
    <property type="entry name" value="WH_DNA-bd_sf"/>
</dbReference>
<dbReference type="PANTHER" id="PTHR30154:SF46">
    <property type="entry name" value="TRANSCRIPTIONAL REGULATORY PROTEIN"/>
    <property type="match status" value="1"/>
</dbReference>
<dbReference type="SUPFAM" id="SSF54909">
    <property type="entry name" value="Dimeric alpha+beta barrel"/>
    <property type="match status" value="1"/>
</dbReference>
<name>A0ABW4XQP5_9GAMM</name>
<keyword evidence="1" id="KW-0805">Transcription regulation</keyword>
<organism evidence="5 6">
    <name type="scientific">Corallincola platygyrae</name>
    <dbReference type="NCBI Taxonomy" id="1193278"/>
    <lineage>
        <taxon>Bacteria</taxon>
        <taxon>Pseudomonadati</taxon>
        <taxon>Pseudomonadota</taxon>
        <taxon>Gammaproteobacteria</taxon>
        <taxon>Alteromonadales</taxon>
        <taxon>Psychromonadaceae</taxon>
        <taxon>Corallincola</taxon>
    </lineage>
</organism>
<dbReference type="InterPro" id="IPR019888">
    <property type="entry name" value="Tscrpt_reg_AsnC-like"/>
</dbReference>
<gene>
    <name evidence="5" type="ORF">ACFSJ3_14235</name>
</gene>
<comment type="caution">
    <text evidence="5">The sequence shown here is derived from an EMBL/GenBank/DDBJ whole genome shotgun (WGS) entry which is preliminary data.</text>
</comment>
<accession>A0ABW4XQP5</accession>
<evidence type="ECO:0000256" key="2">
    <source>
        <dbReference type="ARBA" id="ARBA00023125"/>
    </source>
</evidence>
<keyword evidence="3" id="KW-0804">Transcription</keyword>
<proteinExistence type="predicted"/>
<evidence type="ECO:0000256" key="3">
    <source>
        <dbReference type="ARBA" id="ARBA00023163"/>
    </source>
</evidence>
<dbReference type="InterPro" id="IPR036388">
    <property type="entry name" value="WH-like_DNA-bd_sf"/>
</dbReference>
<dbReference type="CDD" id="cd00090">
    <property type="entry name" value="HTH_ARSR"/>
    <property type="match status" value="1"/>
</dbReference>
<keyword evidence="6" id="KW-1185">Reference proteome</keyword>
<evidence type="ECO:0000259" key="4">
    <source>
        <dbReference type="PROSITE" id="PS50956"/>
    </source>
</evidence>
<sequence>MPEHSLDNTDFTILDELQKDGKISNAKLASQLAMSESPCWRRLKKLEDEGFIEGYHAKLNRRKVGYGVLSFVTMTCALHDEKTKAEFEALVKQSENIQSCHNTAGNTDFVMQVVARDLDDYSHFVDSVLRKLPGVVSVQSNLSLRELKSSTRLPIK</sequence>
<evidence type="ECO:0000256" key="1">
    <source>
        <dbReference type="ARBA" id="ARBA00023015"/>
    </source>
</evidence>
<dbReference type="Proteomes" id="UP001597380">
    <property type="component" value="Unassembled WGS sequence"/>
</dbReference>
<dbReference type="Gene3D" id="3.30.70.920">
    <property type="match status" value="1"/>
</dbReference>
<reference evidence="6" key="1">
    <citation type="journal article" date="2019" name="Int. J. Syst. Evol. Microbiol.">
        <title>The Global Catalogue of Microorganisms (GCM) 10K type strain sequencing project: providing services to taxonomists for standard genome sequencing and annotation.</title>
        <authorList>
            <consortium name="The Broad Institute Genomics Platform"/>
            <consortium name="The Broad Institute Genome Sequencing Center for Infectious Disease"/>
            <person name="Wu L."/>
            <person name="Ma J."/>
        </authorList>
    </citation>
    <scope>NUCLEOTIDE SEQUENCE [LARGE SCALE GENOMIC DNA]</scope>
    <source>
        <strain evidence="6">CGMCC 1.10992</strain>
    </source>
</reference>
<feature type="domain" description="HTH asnC-type" evidence="4">
    <location>
        <begin position="6"/>
        <end position="67"/>
    </location>
</feature>
<dbReference type="InterPro" id="IPR000485">
    <property type="entry name" value="AsnC-type_HTH_dom"/>
</dbReference>
<dbReference type="Pfam" id="PF13412">
    <property type="entry name" value="HTH_24"/>
    <property type="match status" value="1"/>
</dbReference>
<dbReference type="PRINTS" id="PR00033">
    <property type="entry name" value="HTHASNC"/>
</dbReference>
<dbReference type="EMBL" id="JBHUHT010000016">
    <property type="protein sequence ID" value="MFD2097150.1"/>
    <property type="molecule type" value="Genomic_DNA"/>
</dbReference>
<dbReference type="InterPro" id="IPR011008">
    <property type="entry name" value="Dimeric_a/b-barrel"/>
</dbReference>
<dbReference type="Pfam" id="PF01037">
    <property type="entry name" value="AsnC_trans_reg"/>
    <property type="match status" value="1"/>
</dbReference>
<dbReference type="PANTHER" id="PTHR30154">
    <property type="entry name" value="LEUCINE-RESPONSIVE REGULATORY PROTEIN"/>
    <property type="match status" value="1"/>
</dbReference>
<evidence type="ECO:0000313" key="6">
    <source>
        <dbReference type="Proteomes" id="UP001597380"/>
    </source>
</evidence>
<dbReference type="RefSeq" id="WP_345339922.1">
    <property type="nucleotide sequence ID" value="NZ_BAABLI010000012.1"/>
</dbReference>
<dbReference type="SUPFAM" id="SSF46785">
    <property type="entry name" value="Winged helix' DNA-binding domain"/>
    <property type="match status" value="1"/>
</dbReference>
<dbReference type="InterPro" id="IPR019887">
    <property type="entry name" value="Tscrpt_reg_AsnC/Lrp_C"/>
</dbReference>